<evidence type="ECO:0000313" key="1">
    <source>
        <dbReference type="EMBL" id="PAV92425.1"/>
    </source>
</evidence>
<keyword evidence="2" id="KW-1185">Reference proteome</keyword>
<proteinExistence type="predicted"/>
<dbReference type="Proteomes" id="UP000218231">
    <property type="component" value="Unassembled WGS sequence"/>
</dbReference>
<sequence>MQHPRVIAEQQVRSNRTPLEQVERIHPRLFPAIRGEHASVTPGTHMREEPLVPEPLRNRIAPQPAVRLATVRQYRFGWHLHRIVQARVVGAAHDVNATGIFQQAIGGTANGHHPCVAVHPPGGQHTAPGQGGDGALDLIDATLDHGDELLALPLASGQHPEQPRILHGTQIVRLVGHEDGHDRYAHRDRAAHGVRMGRIADRHEEDIGLGREQHVEVGRRVPPIADLADFPLLHPLADGIVVRLRAAHRDQSIRRADRCQQRLAAPVIDGDTLHRRAHHDRTGKIAGQCRRLDASGHEHDAHPLFRAIRRAAPGDDIGVQIDDPVPIPFDYAERSGVGDRDRATDGGCLGRLIAAPGKQSDQQHNQPTHQKLVLTVARTCRGVDGVAKVQFQRQPRRQGDRRAEIEQCVAAIRDAIVSGDRPRRETPLCADVDDMGRNARRTLPRQVDLAGRTGHPIFPPDRIHIRIIGGNAVEERPEVGVEAPPIGGIDHAACSGIALAQSIGDARLGRKGVLRRRQPPSRIEGCFDGTEDRAPPEVVVAQAEGHGQPVGRGPFVLKIGPPEPVSHRSVGKQEMALETRCIGVQHGAGRVIDVDLEEAEPALRREAIFAGPEVAFVHPGTLDIATGHDRVGAQARRQLRIADPDAAFILPRKAVDRVGLGLRIDAATEVKIEAVGPVEPTMLPGQHQLDIASEAMPQLQSADPALGIQVVGQVTDVTATTACNAGTAPVAQQGNVARHLDLSIEIIAIGGQRGVRADRHDDLAEQVQHLAMGVCPPAAVVLVEAGEEHSPPIAEHRPLEGRFAANIVVRARRQRRGRAVETRAAPRIPVRVRPRYG</sequence>
<organism evidence="1 2">
    <name type="scientific">Diploscapter pachys</name>
    <dbReference type="NCBI Taxonomy" id="2018661"/>
    <lineage>
        <taxon>Eukaryota</taxon>
        <taxon>Metazoa</taxon>
        <taxon>Ecdysozoa</taxon>
        <taxon>Nematoda</taxon>
        <taxon>Chromadorea</taxon>
        <taxon>Rhabditida</taxon>
        <taxon>Rhabditina</taxon>
        <taxon>Rhabditomorpha</taxon>
        <taxon>Rhabditoidea</taxon>
        <taxon>Rhabditidae</taxon>
        <taxon>Diploscapter</taxon>
    </lineage>
</organism>
<name>A0A2A2M2B3_9BILA</name>
<evidence type="ECO:0000313" key="2">
    <source>
        <dbReference type="Proteomes" id="UP000218231"/>
    </source>
</evidence>
<dbReference type="AlphaFoldDB" id="A0A2A2M2B3"/>
<accession>A0A2A2M2B3</accession>
<protein>
    <submittedName>
        <fullName evidence="1">Uncharacterized protein</fullName>
    </submittedName>
</protein>
<dbReference type="EMBL" id="LIAE01006202">
    <property type="protein sequence ID" value="PAV92425.1"/>
    <property type="molecule type" value="Genomic_DNA"/>
</dbReference>
<gene>
    <name evidence="1" type="ORF">WR25_18348</name>
</gene>
<comment type="caution">
    <text evidence="1">The sequence shown here is derived from an EMBL/GenBank/DDBJ whole genome shotgun (WGS) entry which is preliminary data.</text>
</comment>
<reference evidence="1 2" key="1">
    <citation type="journal article" date="2017" name="Curr. Biol.">
        <title>Genome architecture and evolution of a unichromosomal asexual nematode.</title>
        <authorList>
            <person name="Fradin H."/>
            <person name="Zegar C."/>
            <person name="Gutwein M."/>
            <person name="Lucas J."/>
            <person name="Kovtun M."/>
            <person name="Corcoran D."/>
            <person name="Baugh L.R."/>
            <person name="Kiontke K."/>
            <person name="Gunsalus K."/>
            <person name="Fitch D.H."/>
            <person name="Piano F."/>
        </authorList>
    </citation>
    <scope>NUCLEOTIDE SEQUENCE [LARGE SCALE GENOMIC DNA]</scope>
    <source>
        <strain evidence="1">PF1309</strain>
    </source>
</reference>